<accession>A0ABT4HYD6</accession>
<organism evidence="2 3">
    <name type="scientific">Brevibacillus halotolerans</name>
    <dbReference type="NCBI Taxonomy" id="1507437"/>
    <lineage>
        <taxon>Bacteria</taxon>
        <taxon>Bacillati</taxon>
        <taxon>Bacillota</taxon>
        <taxon>Bacilli</taxon>
        <taxon>Bacillales</taxon>
        <taxon>Paenibacillaceae</taxon>
        <taxon>Brevibacillus</taxon>
    </lineage>
</organism>
<gene>
    <name evidence="2" type="ORF">O0535_13780</name>
</gene>
<name>A0ABT4HYD6_9BACL</name>
<comment type="caution">
    <text evidence="2">The sequence shown here is derived from an EMBL/GenBank/DDBJ whole genome shotgun (WGS) entry which is preliminary data.</text>
</comment>
<reference evidence="2" key="1">
    <citation type="submission" date="2022-09" db="EMBL/GenBank/DDBJ databases">
        <title>Genome analysis and characterization of larvicidal activity of Brevibacillus strains.</title>
        <authorList>
            <person name="Patrusheva E.V."/>
            <person name="Izotova A.O."/>
            <person name="Toshchakov S.V."/>
            <person name="Sineoky S.P."/>
        </authorList>
    </citation>
    <scope>NUCLEOTIDE SEQUENCE</scope>
    <source>
        <strain evidence="2">VKPM_B-13244</strain>
    </source>
</reference>
<evidence type="ECO:0000313" key="3">
    <source>
        <dbReference type="Proteomes" id="UP001067708"/>
    </source>
</evidence>
<feature type="signal peptide" evidence="1">
    <location>
        <begin position="1"/>
        <end position="24"/>
    </location>
</feature>
<sequence>MKKVLTTLCSTALMCSVVVSPVLATNTIETKNAETAGLQVMADDKVWVDSGAITSGKVELATVTTTGGLSFSGEVKGGTLYLYVGDQKIAEMVHGDYHGSNSIKMPNIKRGTYKIIAKHHYDSPRIRGYIYFNK</sequence>
<feature type="chain" id="PRO_5047176407" evidence="1">
    <location>
        <begin position="25"/>
        <end position="134"/>
    </location>
</feature>
<keyword evidence="3" id="KW-1185">Reference proteome</keyword>
<dbReference type="EMBL" id="JAPTNG010000009">
    <property type="protein sequence ID" value="MCZ0831810.1"/>
    <property type="molecule type" value="Genomic_DNA"/>
</dbReference>
<evidence type="ECO:0000256" key="1">
    <source>
        <dbReference type="SAM" id="SignalP"/>
    </source>
</evidence>
<protein>
    <submittedName>
        <fullName evidence="2">Uncharacterized protein</fullName>
    </submittedName>
</protein>
<keyword evidence="1" id="KW-0732">Signal</keyword>
<proteinExistence type="predicted"/>
<dbReference type="RefSeq" id="WP_064016972.1">
    <property type="nucleotide sequence ID" value="NZ_JAPTNG010000009.1"/>
</dbReference>
<dbReference type="Proteomes" id="UP001067708">
    <property type="component" value="Unassembled WGS sequence"/>
</dbReference>
<evidence type="ECO:0000313" key="2">
    <source>
        <dbReference type="EMBL" id="MCZ0831810.1"/>
    </source>
</evidence>